<comment type="caution">
    <text evidence="6">The sequence shown here is derived from an EMBL/GenBank/DDBJ whole genome shotgun (WGS) entry which is preliminary data.</text>
</comment>
<name>A0AAE3W0N5_9ACTN</name>
<dbReference type="InterPro" id="IPR036271">
    <property type="entry name" value="Tet_transcr_reg_TetR-rel_C_sf"/>
</dbReference>
<organism evidence="6 7">
    <name type="scientific">Catenuloplanes indicus</name>
    <dbReference type="NCBI Taxonomy" id="137267"/>
    <lineage>
        <taxon>Bacteria</taxon>
        <taxon>Bacillati</taxon>
        <taxon>Actinomycetota</taxon>
        <taxon>Actinomycetes</taxon>
        <taxon>Micromonosporales</taxon>
        <taxon>Micromonosporaceae</taxon>
        <taxon>Catenuloplanes</taxon>
    </lineage>
</organism>
<dbReference type="PANTHER" id="PTHR30055:SF234">
    <property type="entry name" value="HTH-TYPE TRANSCRIPTIONAL REGULATOR BETI"/>
    <property type="match status" value="1"/>
</dbReference>
<keyword evidence="2 4" id="KW-0238">DNA-binding</keyword>
<dbReference type="RefSeq" id="WP_307241561.1">
    <property type="nucleotide sequence ID" value="NZ_JAUSUZ010000001.1"/>
</dbReference>
<dbReference type="SUPFAM" id="SSF48498">
    <property type="entry name" value="Tetracyclin repressor-like, C-terminal domain"/>
    <property type="match status" value="1"/>
</dbReference>
<dbReference type="GO" id="GO:0000976">
    <property type="term" value="F:transcription cis-regulatory region binding"/>
    <property type="evidence" value="ECO:0007669"/>
    <property type="project" value="TreeGrafter"/>
</dbReference>
<evidence type="ECO:0000313" key="7">
    <source>
        <dbReference type="Proteomes" id="UP001240236"/>
    </source>
</evidence>
<dbReference type="PRINTS" id="PR00455">
    <property type="entry name" value="HTHTETR"/>
</dbReference>
<keyword evidence="7" id="KW-1185">Reference proteome</keyword>
<accession>A0AAE3W0N5</accession>
<gene>
    <name evidence="6" type="ORF">J2S42_004162</name>
</gene>
<dbReference type="GO" id="GO:0003700">
    <property type="term" value="F:DNA-binding transcription factor activity"/>
    <property type="evidence" value="ECO:0007669"/>
    <property type="project" value="TreeGrafter"/>
</dbReference>
<dbReference type="InterPro" id="IPR009057">
    <property type="entry name" value="Homeodomain-like_sf"/>
</dbReference>
<dbReference type="AlphaFoldDB" id="A0AAE3W0N5"/>
<dbReference type="EMBL" id="JAUSUZ010000001">
    <property type="protein sequence ID" value="MDQ0367493.1"/>
    <property type="molecule type" value="Genomic_DNA"/>
</dbReference>
<feature type="domain" description="HTH tetR-type" evidence="5">
    <location>
        <begin position="2"/>
        <end position="62"/>
    </location>
</feature>
<proteinExistence type="predicted"/>
<reference evidence="6 7" key="1">
    <citation type="submission" date="2023-07" db="EMBL/GenBank/DDBJ databases">
        <title>Sequencing the genomes of 1000 actinobacteria strains.</title>
        <authorList>
            <person name="Klenk H.-P."/>
        </authorList>
    </citation>
    <scope>NUCLEOTIDE SEQUENCE [LARGE SCALE GENOMIC DNA]</scope>
    <source>
        <strain evidence="6 7">DSM 44709</strain>
    </source>
</reference>
<keyword evidence="1" id="KW-0805">Transcription regulation</keyword>
<dbReference type="Gene3D" id="1.10.357.10">
    <property type="entry name" value="Tetracycline Repressor, domain 2"/>
    <property type="match status" value="1"/>
</dbReference>
<sequence length="210" mass="22067">MSDTKQRLLDGALAAVAEHGIKGVSARTIAAAAGVNQALVFYHFGSVDDLLAASCRMHTAARVAVYAAEFADVTSLRQLLDVGRKLQVRERELGNVSILAQLLAAAQGDPKLAEPVSASLQLWVDEIESVLRRLLTGSPFAEVADLAGLAKAVSAAFVGIELYAGVDATGSEHAMAALEQLAVLVEVVDDLGPISRRALNSKINKAVRAR</sequence>
<evidence type="ECO:0000259" key="5">
    <source>
        <dbReference type="PROSITE" id="PS50977"/>
    </source>
</evidence>
<dbReference type="InterPro" id="IPR001647">
    <property type="entry name" value="HTH_TetR"/>
</dbReference>
<dbReference type="Proteomes" id="UP001240236">
    <property type="component" value="Unassembled WGS sequence"/>
</dbReference>
<keyword evidence="3" id="KW-0804">Transcription</keyword>
<dbReference type="PROSITE" id="PS50977">
    <property type="entry name" value="HTH_TETR_2"/>
    <property type="match status" value="1"/>
</dbReference>
<dbReference type="PANTHER" id="PTHR30055">
    <property type="entry name" value="HTH-TYPE TRANSCRIPTIONAL REGULATOR RUTR"/>
    <property type="match status" value="1"/>
</dbReference>
<evidence type="ECO:0000256" key="3">
    <source>
        <dbReference type="ARBA" id="ARBA00023163"/>
    </source>
</evidence>
<evidence type="ECO:0000256" key="1">
    <source>
        <dbReference type="ARBA" id="ARBA00023015"/>
    </source>
</evidence>
<dbReference type="SUPFAM" id="SSF46689">
    <property type="entry name" value="Homeodomain-like"/>
    <property type="match status" value="1"/>
</dbReference>
<protein>
    <submittedName>
        <fullName evidence="6">AcrR family transcriptional regulator</fullName>
    </submittedName>
</protein>
<evidence type="ECO:0000256" key="4">
    <source>
        <dbReference type="PROSITE-ProRule" id="PRU00335"/>
    </source>
</evidence>
<feature type="DNA-binding region" description="H-T-H motif" evidence="4">
    <location>
        <begin position="25"/>
        <end position="44"/>
    </location>
</feature>
<dbReference type="Pfam" id="PF00440">
    <property type="entry name" value="TetR_N"/>
    <property type="match status" value="1"/>
</dbReference>
<dbReference type="InterPro" id="IPR050109">
    <property type="entry name" value="HTH-type_TetR-like_transc_reg"/>
</dbReference>
<evidence type="ECO:0000256" key="2">
    <source>
        <dbReference type="ARBA" id="ARBA00023125"/>
    </source>
</evidence>
<evidence type="ECO:0000313" key="6">
    <source>
        <dbReference type="EMBL" id="MDQ0367493.1"/>
    </source>
</evidence>